<dbReference type="Proteomes" id="UP000076842">
    <property type="component" value="Unassembled WGS sequence"/>
</dbReference>
<feature type="compositionally biased region" description="Low complexity" evidence="1">
    <location>
        <begin position="227"/>
        <end position="246"/>
    </location>
</feature>
<dbReference type="Pfam" id="PF00134">
    <property type="entry name" value="Cyclin_N"/>
    <property type="match status" value="1"/>
</dbReference>
<dbReference type="PANTHER" id="PTHR15615">
    <property type="match status" value="1"/>
</dbReference>
<dbReference type="EMBL" id="KV424047">
    <property type="protein sequence ID" value="KZT53069.1"/>
    <property type="molecule type" value="Genomic_DNA"/>
</dbReference>
<dbReference type="InterPro" id="IPR036915">
    <property type="entry name" value="Cyclin-like_sf"/>
</dbReference>
<name>A0A165DLH1_9BASI</name>
<evidence type="ECO:0000259" key="2">
    <source>
        <dbReference type="Pfam" id="PF00134"/>
    </source>
</evidence>
<sequence>MDAHRVHIPAVGSGYKPAVYAAQHPTKQYPAAQPTPSRRDDPYYGHQETAKTCDLFIRHLFGCPHLPVQATTGDPPQPLPSLARFIAYALHRTRLPSSVTYSALFLLSRLKGRFPGARGSSGHRLWISAFMIASKVVCDDTYSNKSWAIVGQHMFSLKEINQMEREMCGYLEWMLKIEPAELKAFTDAVKDQYGPHSDLARQMAAPERGPFPRTPVMYDLYDDEDPGSPYHSSSNSPISSTLNTPPANELAVPDGKYGETPHHILAPRTAPHALALLHTDPGGSAPHPTGPKRSSDPAFSSGSLSTIIHGFGSRAGILTGTLKPPKHVSDPAPAPDP</sequence>
<feature type="region of interest" description="Disordered" evidence="1">
    <location>
        <begin position="316"/>
        <end position="337"/>
    </location>
</feature>
<feature type="region of interest" description="Disordered" evidence="1">
    <location>
        <begin position="276"/>
        <end position="301"/>
    </location>
</feature>
<proteinExistence type="predicted"/>
<reference evidence="3 4" key="1">
    <citation type="journal article" date="2016" name="Mol. Biol. Evol.">
        <title>Comparative Genomics of Early-Diverging Mushroom-Forming Fungi Provides Insights into the Origins of Lignocellulose Decay Capabilities.</title>
        <authorList>
            <person name="Nagy L.G."/>
            <person name="Riley R."/>
            <person name="Tritt A."/>
            <person name="Adam C."/>
            <person name="Daum C."/>
            <person name="Floudas D."/>
            <person name="Sun H."/>
            <person name="Yadav J.S."/>
            <person name="Pangilinan J."/>
            <person name="Larsson K.H."/>
            <person name="Matsuura K."/>
            <person name="Barry K."/>
            <person name="Labutti K."/>
            <person name="Kuo R."/>
            <person name="Ohm R.A."/>
            <person name="Bhattacharya S.S."/>
            <person name="Shirouzu T."/>
            <person name="Yoshinaga Y."/>
            <person name="Martin F.M."/>
            <person name="Grigoriev I.V."/>
            <person name="Hibbett D.S."/>
        </authorList>
    </citation>
    <scope>NUCLEOTIDE SEQUENCE [LARGE SCALE GENOMIC DNA]</scope>
    <source>
        <strain evidence="3 4">HHB12733</strain>
    </source>
</reference>
<evidence type="ECO:0000313" key="3">
    <source>
        <dbReference type="EMBL" id="KZT53069.1"/>
    </source>
</evidence>
<dbReference type="STRING" id="1353952.A0A165DLH1"/>
<dbReference type="GO" id="GO:0000307">
    <property type="term" value="C:cyclin-dependent protein kinase holoenzyme complex"/>
    <property type="evidence" value="ECO:0007669"/>
    <property type="project" value="TreeGrafter"/>
</dbReference>
<dbReference type="InterPro" id="IPR006671">
    <property type="entry name" value="Cyclin_N"/>
</dbReference>
<feature type="domain" description="Cyclin N-terminal" evidence="2">
    <location>
        <begin position="81"/>
        <end position="175"/>
    </location>
</feature>
<evidence type="ECO:0000256" key="1">
    <source>
        <dbReference type="SAM" id="MobiDB-lite"/>
    </source>
</evidence>
<organism evidence="3 4">
    <name type="scientific">Calocera cornea HHB12733</name>
    <dbReference type="NCBI Taxonomy" id="1353952"/>
    <lineage>
        <taxon>Eukaryota</taxon>
        <taxon>Fungi</taxon>
        <taxon>Dikarya</taxon>
        <taxon>Basidiomycota</taxon>
        <taxon>Agaricomycotina</taxon>
        <taxon>Dacrymycetes</taxon>
        <taxon>Dacrymycetales</taxon>
        <taxon>Dacrymycetaceae</taxon>
        <taxon>Calocera</taxon>
    </lineage>
</organism>
<protein>
    <recommendedName>
        <fullName evidence="2">Cyclin N-terminal domain-containing protein</fullName>
    </recommendedName>
</protein>
<dbReference type="CDD" id="cd20557">
    <property type="entry name" value="CYCLIN_ScPCL1-like"/>
    <property type="match status" value="1"/>
</dbReference>
<evidence type="ECO:0000313" key="4">
    <source>
        <dbReference type="Proteomes" id="UP000076842"/>
    </source>
</evidence>
<dbReference type="GO" id="GO:0005634">
    <property type="term" value="C:nucleus"/>
    <property type="evidence" value="ECO:0007669"/>
    <property type="project" value="TreeGrafter"/>
</dbReference>
<keyword evidence="4" id="KW-1185">Reference proteome</keyword>
<dbReference type="GO" id="GO:0016538">
    <property type="term" value="F:cyclin-dependent protein serine/threonine kinase regulator activity"/>
    <property type="evidence" value="ECO:0007669"/>
    <property type="project" value="TreeGrafter"/>
</dbReference>
<dbReference type="OrthoDB" id="244495at2759"/>
<dbReference type="SUPFAM" id="SSF47954">
    <property type="entry name" value="Cyclin-like"/>
    <property type="match status" value="1"/>
</dbReference>
<dbReference type="PANTHER" id="PTHR15615:SF108">
    <property type="entry name" value="PROTEIN CNPPD1"/>
    <property type="match status" value="1"/>
</dbReference>
<dbReference type="Gene3D" id="1.10.472.10">
    <property type="entry name" value="Cyclin-like"/>
    <property type="match status" value="1"/>
</dbReference>
<dbReference type="GO" id="GO:0019901">
    <property type="term" value="F:protein kinase binding"/>
    <property type="evidence" value="ECO:0007669"/>
    <property type="project" value="InterPro"/>
</dbReference>
<accession>A0A165DLH1</accession>
<dbReference type="InterPro" id="IPR013922">
    <property type="entry name" value="Cyclin_PHO80-like"/>
</dbReference>
<dbReference type="InParanoid" id="A0A165DLH1"/>
<feature type="region of interest" description="Disordered" evidence="1">
    <location>
        <begin position="222"/>
        <end position="263"/>
    </location>
</feature>
<gene>
    <name evidence="3" type="ORF">CALCODRAFT_511664</name>
</gene>
<dbReference type="AlphaFoldDB" id="A0A165DLH1"/>